<organism evidence="1 2">
    <name type="scientific">Aegilops tauschii subsp. strangulata</name>
    <name type="common">Goatgrass</name>
    <dbReference type="NCBI Taxonomy" id="200361"/>
    <lineage>
        <taxon>Eukaryota</taxon>
        <taxon>Viridiplantae</taxon>
        <taxon>Streptophyta</taxon>
        <taxon>Embryophyta</taxon>
        <taxon>Tracheophyta</taxon>
        <taxon>Spermatophyta</taxon>
        <taxon>Magnoliopsida</taxon>
        <taxon>Liliopsida</taxon>
        <taxon>Poales</taxon>
        <taxon>Poaceae</taxon>
        <taxon>BOP clade</taxon>
        <taxon>Pooideae</taxon>
        <taxon>Triticodae</taxon>
        <taxon>Triticeae</taxon>
        <taxon>Triticinae</taxon>
        <taxon>Aegilops</taxon>
    </lineage>
</organism>
<evidence type="ECO:0000313" key="1">
    <source>
        <dbReference type="EnsemblPlants" id="AET7Gv20554300.4"/>
    </source>
</evidence>
<dbReference type="PANTHER" id="PTHR33889">
    <property type="entry name" value="OS04G0681850 PROTEIN"/>
    <property type="match status" value="1"/>
</dbReference>
<dbReference type="Gramene" id="AET7Gv20554300.3">
    <property type="protein sequence ID" value="AET7Gv20554300.3"/>
    <property type="gene ID" value="AET7Gv20554300"/>
</dbReference>
<sequence>MRQKEEDGIHGVTSKRAKSYGYKKIEFSLDVVKEVELSKRTTFKYVRNKLHMANNTLWQRLKEGRLMCHTNAIKSMLTERTS</sequence>
<proteinExistence type="predicted"/>
<evidence type="ECO:0000313" key="2">
    <source>
        <dbReference type="Proteomes" id="UP000015105"/>
    </source>
</evidence>
<reference evidence="2" key="2">
    <citation type="journal article" date="2017" name="Nat. Plants">
        <title>The Aegilops tauschii genome reveals multiple impacts of transposons.</title>
        <authorList>
            <person name="Zhao G."/>
            <person name="Zou C."/>
            <person name="Li K."/>
            <person name="Wang K."/>
            <person name="Li T."/>
            <person name="Gao L."/>
            <person name="Zhang X."/>
            <person name="Wang H."/>
            <person name="Yang Z."/>
            <person name="Liu X."/>
            <person name="Jiang W."/>
            <person name="Mao L."/>
            <person name="Kong X."/>
            <person name="Jiao Y."/>
            <person name="Jia J."/>
        </authorList>
    </citation>
    <scope>NUCLEOTIDE SEQUENCE [LARGE SCALE GENOMIC DNA]</scope>
    <source>
        <strain evidence="2">cv. AL8/78</strain>
    </source>
</reference>
<protein>
    <submittedName>
        <fullName evidence="1">Uncharacterized protein</fullName>
    </submittedName>
</protein>
<dbReference type="EnsemblPlants" id="AET7Gv20554300.4">
    <property type="protein sequence ID" value="AET7Gv20554300.4"/>
    <property type="gene ID" value="AET7Gv20554300"/>
</dbReference>
<accession>A0A453REP7</accession>
<dbReference type="EnsemblPlants" id="AET7Gv20554300.5">
    <property type="protein sequence ID" value="AET7Gv20554300.5"/>
    <property type="gene ID" value="AET7Gv20554300"/>
</dbReference>
<reference evidence="1" key="5">
    <citation type="journal article" date="2021" name="G3 (Bethesda)">
        <title>Aegilops tauschii genome assembly Aet v5.0 features greater sequence contiguity and improved annotation.</title>
        <authorList>
            <person name="Wang L."/>
            <person name="Zhu T."/>
            <person name="Rodriguez J.C."/>
            <person name="Deal K.R."/>
            <person name="Dubcovsky J."/>
            <person name="McGuire P.E."/>
            <person name="Lux T."/>
            <person name="Spannagl M."/>
            <person name="Mayer K.F.X."/>
            <person name="Baldrich P."/>
            <person name="Meyers B.C."/>
            <person name="Huo N."/>
            <person name="Gu Y.Q."/>
            <person name="Zhou H."/>
            <person name="Devos K.M."/>
            <person name="Bennetzen J.L."/>
            <person name="Unver T."/>
            <person name="Budak H."/>
            <person name="Gulick P.J."/>
            <person name="Galiba G."/>
            <person name="Kalapos B."/>
            <person name="Nelson D.R."/>
            <person name="Li P."/>
            <person name="You F.M."/>
            <person name="Luo M.C."/>
            <person name="Dvorak J."/>
        </authorList>
    </citation>
    <scope>NUCLEOTIDE SEQUENCE [LARGE SCALE GENOMIC DNA]</scope>
    <source>
        <strain evidence="1">cv. AL8/78</strain>
    </source>
</reference>
<dbReference type="Gramene" id="AET7Gv20554300.4">
    <property type="protein sequence ID" value="AET7Gv20554300.4"/>
    <property type="gene ID" value="AET7Gv20554300"/>
</dbReference>
<name>A0A453REP7_AEGTS</name>
<dbReference type="Gramene" id="AET7Gv20554300.5">
    <property type="protein sequence ID" value="AET7Gv20554300.5"/>
    <property type="gene ID" value="AET7Gv20554300"/>
</dbReference>
<dbReference type="AlphaFoldDB" id="A0A453REP7"/>
<dbReference type="PANTHER" id="PTHR33889:SF7">
    <property type="entry name" value="OS04G0681850 PROTEIN"/>
    <property type="match status" value="1"/>
</dbReference>
<keyword evidence="2" id="KW-1185">Reference proteome</keyword>
<dbReference type="Proteomes" id="UP000015105">
    <property type="component" value="Chromosome 7D"/>
</dbReference>
<reference evidence="1" key="4">
    <citation type="submission" date="2019-03" db="UniProtKB">
        <authorList>
            <consortium name="EnsemblPlants"/>
        </authorList>
    </citation>
    <scope>IDENTIFICATION</scope>
</reference>
<reference evidence="1" key="3">
    <citation type="journal article" date="2017" name="Nature">
        <title>Genome sequence of the progenitor of the wheat D genome Aegilops tauschii.</title>
        <authorList>
            <person name="Luo M.C."/>
            <person name="Gu Y.Q."/>
            <person name="Puiu D."/>
            <person name="Wang H."/>
            <person name="Twardziok S.O."/>
            <person name="Deal K.R."/>
            <person name="Huo N."/>
            <person name="Zhu T."/>
            <person name="Wang L."/>
            <person name="Wang Y."/>
            <person name="McGuire P.E."/>
            <person name="Liu S."/>
            <person name="Long H."/>
            <person name="Ramasamy R.K."/>
            <person name="Rodriguez J.C."/>
            <person name="Van S.L."/>
            <person name="Yuan L."/>
            <person name="Wang Z."/>
            <person name="Xia Z."/>
            <person name="Xiao L."/>
            <person name="Anderson O.D."/>
            <person name="Ouyang S."/>
            <person name="Liang Y."/>
            <person name="Zimin A.V."/>
            <person name="Pertea G."/>
            <person name="Qi P."/>
            <person name="Bennetzen J.L."/>
            <person name="Dai X."/>
            <person name="Dawson M.W."/>
            <person name="Muller H.G."/>
            <person name="Kugler K."/>
            <person name="Rivarola-Duarte L."/>
            <person name="Spannagl M."/>
            <person name="Mayer K.F.X."/>
            <person name="Lu F.H."/>
            <person name="Bevan M.W."/>
            <person name="Leroy P."/>
            <person name="Li P."/>
            <person name="You F.M."/>
            <person name="Sun Q."/>
            <person name="Liu Z."/>
            <person name="Lyons E."/>
            <person name="Wicker T."/>
            <person name="Salzberg S.L."/>
            <person name="Devos K.M."/>
            <person name="Dvorak J."/>
        </authorList>
    </citation>
    <scope>NUCLEOTIDE SEQUENCE [LARGE SCALE GENOMIC DNA]</scope>
    <source>
        <strain evidence="1">cv. AL8/78</strain>
    </source>
</reference>
<reference evidence="2" key="1">
    <citation type="journal article" date="2014" name="Science">
        <title>Ancient hybridizations among the ancestral genomes of bread wheat.</title>
        <authorList>
            <consortium name="International Wheat Genome Sequencing Consortium,"/>
            <person name="Marcussen T."/>
            <person name="Sandve S.R."/>
            <person name="Heier L."/>
            <person name="Spannagl M."/>
            <person name="Pfeifer M."/>
            <person name="Jakobsen K.S."/>
            <person name="Wulff B.B."/>
            <person name="Steuernagel B."/>
            <person name="Mayer K.F."/>
            <person name="Olsen O.A."/>
        </authorList>
    </citation>
    <scope>NUCLEOTIDE SEQUENCE [LARGE SCALE GENOMIC DNA]</scope>
    <source>
        <strain evidence="2">cv. AL8/78</strain>
    </source>
</reference>
<dbReference type="EnsemblPlants" id="AET7Gv20554300.3">
    <property type="protein sequence ID" value="AET7Gv20554300.3"/>
    <property type="gene ID" value="AET7Gv20554300"/>
</dbReference>